<evidence type="ECO:0000256" key="2">
    <source>
        <dbReference type="SAM" id="SignalP"/>
    </source>
</evidence>
<accession>A0A9D2DEW7</accession>
<reference evidence="3" key="2">
    <citation type="submission" date="2021-04" db="EMBL/GenBank/DDBJ databases">
        <authorList>
            <person name="Gilroy R."/>
        </authorList>
    </citation>
    <scope>NUCLEOTIDE SEQUENCE</scope>
    <source>
        <strain evidence="3">ChiHjej11B10-19426</strain>
    </source>
</reference>
<dbReference type="Proteomes" id="UP000824014">
    <property type="component" value="Unassembled WGS sequence"/>
</dbReference>
<dbReference type="SUPFAM" id="SSF89392">
    <property type="entry name" value="Prokaryotic lipoproteins and lipoprotein localization factors"/>
    <property type="match status" value="1"/>
</dbReference>
<protein>
    <submittedName>
        <fullName evidence="3">Outer-membrane lipoprotein carrier protein LolA</fullName>
    </submittedName>
</protein>
<comment type="caution">
    <text evidence="3">The sequence shown here is derived from an EMBL/GenBank/DDBJ whole genome shotgun (WGS) entry which is preliminary data.</text>
</comment>
<gene>
    <name evidence="3" type="ORF">H9816_07070</name>
</gene>
<organism evidence="3 4">
    <name type="scientific">Candidatus Tidjanibacter faecipullorum</name>
    <dbReference type="NCBI Taxonomy" id="2838766"/>
    <lineage>
        <taxon>Bacteria</taxon>
        <taxon>Pseudomonadati</taxon>
        <taxon>Bacteroidota</taxon>
        <taxon>Bacteroidia</taxon>
        <taxon>Bacteroidales</taxon>
        <taxon>Rikenellaceae</taxon>
        <taxon>Tidjanibacter</taxon>
    </lineage>
</organism>
<dbReference type="Gene3D" id="2.50.20.10">
    <property type="entry name" value="Lipoprotein localisation LolA/LolB/LppX"/>
    <property type="match status" value="1"/>
</dbReference>
<keyword evidence="3" id="KW-0449">Lipoprotein</keyword>
<dbReference type="AlphaFoldDB" id="A0A9D2DEW7"/>
<reference evidence="3" key="1">
    <citation type="journal article" date="2021" name="PeerJ">
        <title>Extensive microbial diversity within the chicken gut microbiome revealed by metagenomics and culture.</title>
        <authorList>
            <person name="Gilroy R."/>
            <person name="Ravi A."/>
            <person name="Getino M."/>
            <person name="Pursley I."/>
            <person name="Horton D.L."/>
            <person name="Alikhan N.F."/>
            <person name="Baker D."/>
            <person name="Gharbi K."/>
            <person name="Hall N."/>
            <person name="Watson M."/>
            <person name="Adriaenssens E.M."/>
            <person name="Foster-Nyarko E."/>
            <person name="Jarju S."/>
            <person name="Secka A."/>
            <person name="Antonio M."/>
            <person name="Oren A."/>
            <person name="Chaudhuri R.R."/>
            <person name="La Ragione R."/>
            <person name="Hildebrand F."/>
            <person name="Pallen M.J."/>
        </authorList>
    </citation>
    <scope>NUCLEOTIDE SEQUENCE</scope>
    <source>
        <strain evidence="3">ChiHjej11B10-19426</strain>
    </source>
</reference>
<dbReference type="CDD" id="cd16325">
    <property type="entry name" value="LolA"/>
    <property type="match status" value="1"/>
</dbReference>
<feature type="chain" id="PRO_5038483727" evidence="2">
    <location>
        <begin position="21"/>
        <end position="207"/>
    </location>
</feature>
<dbReference type="InterPro" id="IPR029046">
    <property type="entry name" value="LolA/LolB/LppX"/>
</dbReference>
<dbReference type="EMBL" id="DXCC01000026">
    <property type="protein sequence ID" value="HIZ15653.1"/>
    <property type="molecule type" value="Genomic_DNA"/>
</dbReference>
<sequence>MKHLILTLAFACAALLPASADNLSESILRHVASTLREYGDYEVRFTVSAEGMGTTSGEYAVSGDRYRIRIRQQEQFSDGKNRYEIYDADREVVIDRIDTNTHDLFTNPTRAFDFAPEEFDSTYKGREKVGRKEADVVRLTPRNAHAAQGTITLYFDATTGLPLRIDYDYQGEQITVTLNRITPKEIDASLFVFDPARYADYEIIDFR</sequence>
<dbReference type="InterPro" id="IPR004564">
    <property type="entry name" value="OM_lipoprot_carrier_LolA-like"/>
</dbReference>
<dbReference type="Pfam" id="PF03548">
    <property type="entry name" value="LolA"/>
    <property type="match status" value="1"/>
</dbReference>
<proteinExistence type="predicted"/>
<name>A0A9D2DEW7_9BACT</name>
<evidence type="ECO:0000313" key="4">
    <source>
        <dbReference type="Proteomes" id="UP000824014"/>
    </source>
</evidence>
<feature type="signal peptide" evidence="2">
    <location>
        <begin position="1"/>
        <end position="20"/>
    </location>
</feature>
<evidence type="ECO:0000313" key="3">
    <source>
        <dbReference type="EMBL" id="HIZ15653.1"/>
    </source>
</evidence>
<evidence type="ECO:0000256" key="1">
    <source>
        <dbReference type="ARBA" id="ARBA00022729"/>
    </source>
</evidence>
<keyword evidence="1 2" id="KW-0732">Signal</keyword>